<dbReference type="GO" id="GO:0005986">
    <property type="term" value="P:sucrose biosynthetic process"/>
    <property type="evidence" value="ECO:0007669"/>
    <property type="project" value="TreeGrafter"/>
</dbReference>
<feature type="binding site" evidence="7">
    <location>
        <position position="89"/>
    </location>
    <ligand>
        <name>Mg(2+)</name>
        <dbReference type="ChEBI" id="CHEBI:18420"/>
        <label>1</label>
    </ligand>
</feature>
<comment type="caution">
    <text evidence="11">The sequence shown here is derived from an EMBL/GenBank/DDBJ whole genome shotgun (WGS) entry which is preliminary data.</text>
</comment>
<name>A0A830G394_9EURY</name>
<comment type="similarity">
    <text evidence="2 7 8">Belongs to the FBPase class 1 family.</text>
</comment>
<evidence type="ECO:0000256" key="2">
    <source>
        <dbReference type="ARBA" id="ARBA00010941"/>
    </source>
</evidence>
<feature type="domain" description="Fructose-1-6-bisphosphatase class 1 C-terminal" evidence="10">
    <location>
        <begin position="161"/>
        <end position="283"/>
    </location>
</feature>
<keyword evidence="5 7" id="KW-0119">Carbohydrate metabolism</keyword>
<reference evidence="11" key="2">
    <citation type="submission" date="2020-09" db="EMBL/GenBank/DDBJ databases">
        <authorList>
            <person name="Sun Q."/>
            <person name="Ohkuma M."/>
        </authorList>
    </citation>
    <scope>NUCLEOTIDE SEQUENCE</scope>
    <source>
        <strain evidence="11">JCM 16108</strain>
    </source>
</reference>
<feature type="binding site" evidence="7">
    <location>
        <position position="196"/>
    </location>
    <ligand>
        <name>substrate</name>
    </ligand>
</feature>
<dbReference type="HAMAP" id="MF_01855">
    <property type="entry name" value="FBPase_class1"/>
    <property type="match status" value="1"/>
</dbReference>
<dbReference type="EMBL" id="BMOO01000005">
    <property type="protein sequence ID" value="GGM73183.1"/>
    <property type="molecule type" value="Genomic_DNA"/>
</dbReference>
<feature type="binding site" evidence="7">
    <location>
        <begin position="92"/>
        <end position="95"/>
    </location>
    <ligand>
        <name>substrate</name>
    </ligand>
</feature>
<dbReference type="Pfam" id="PF18913">
    <property type="entry name" value="FBPase_C"/>
    <property type="match status" value="1"/>
</dbReference>
<feature type="binding site" evidence="7">
    <location>
        <position position="232"/>
    </location>
    <ligand>
        <name>Mg(2+)</name>
        <dbReference type="ChEBI" id="CHEBI:18420"/>
        <label>2</label>
    </ligand>
</feature>
<comment type="catalytic activity">
    <reaction evidence="1 7">
        <text>beta-D-fructose 1,6-bisphosphate + H2O = beta-D-fructose 6-phosphate + phosphate</text>
        <dbReference type="Rhea" id="RHEA:11064"/>
        <dbReference type="ChEBI" id="CHEBI:15377"/>
        <dbReference type="ChEBI" id="CHEBI:32966"/>
        <dbReference type="ChEBI" id="CHEBI:43474"/>
        <dbReference type="ChEBI" id="CHEBI:57634"/>
        <dbReference type="EC" id="3.1.3.11"/>
    </reaction>
</comment>
<dbReference type="Proteomes" id="UP000614609">
    <property type="component" value="Unassembled WGS sequence"/>
</dbReference>
<keyword evidence="7" id="KW-0460">Magnesium</keyword>
<evidence type="ECO:0000313" key="11">
    <source>
        <dbReference type="EMBL" id="GGM73183.1"/>
    </source>
</evidence>
<dbReference type="PANTHER" id="PTHR11556">
    <property type="entry name" value="FRUCTOSE-1,6-BISPHOSPHATASE-RELATED"/>
    <property type="match status" value="1"/>
</dbReference>
<dbReference type="PIRSF" id="PIRSF000904">
    <property type="entry name" value="FBPtase_SBPase"/>
    <property type="match status" value="1"/>
</dbReference>
<evidence type="ECO:0000313" key="13">
    <source>
        <dbReference type="Proteomes" id="UP000614609"/>
    </source>
</evidence>
<dbReference type="GO" id="GO:0030388">
    <property type="term" value="P:fructose 1,6-bisphosphate metabolic process"/>
    <property type="evidence" value="ECO:0007669"/>
    <property type="project" value="TreeGrafter"/>
</dbReference>
<gene>
    <name evidence="7" type="primary">fbp</name>
    <name evidence="11" type="ORF">GCM10009017_23880</name>
    <name evidence="12" type="ORF">J2752_002461</name>
</gene>
<evidence type="ECO:0000256" key="5">
    <source>
        <dbReference type="ARBA" id="ARBA00023277"/>
    </source>
</evidence>
<keyword evidence="4 7" id="KW-0378">Hydrolase</keyword>
<sequence>MTMSDVVPVADVFDALAAAAPEIRAGFAGRAGETDDHNATGDRQLHADIHADELLRAHLGGLDAVGQYASEEAEDVSDVGTGPLSVSVDPLDGSSNLGANNPTGTIVGVYDAPLPAAGSDLVAAAYVLYGPLTTMVAATDDGATRYAITPDGRRDGEPADLPDEPTVYGFGGRVPDWTADFTDYARRVEDELKLRYSGAMVADVNQVLTYGGVFAYPGLRDRPAGKLRTQFEAIPMAYIVEAAGGASTNGTRSVLDAEPETLHERTPVFLGNDALIERAERALD</sequence>
<feature type="binding site" evidence="7">
    <location>
        <position position="89"/>
    </location>
    <ligand>
        <name>Mg(2+)</name>
        <dbReference type="ChEBI" id="CHEBI:18420"/>
        <label>2</label>
    </ligand>
</feature>
<evidence type="ECO:0000256" key="6">
    <source>
        <dbReference type="ARBA" id="ARBA00024331"/>
    </source>
</evidence>
<dbReference type="EMBL" id="JAGGKO010000004">
    <property type="protein sequence ID" value="MBP1955538.1"/>
    <property type="molecule type" value="Genomic_DNA"/>
</dbReference>
<feature type="binding site" evidence="7">
    <location>
        <position position="92"/>
    </location>
    <ligand>
        <name>Mg(2+)</name>
        <dbReference type="ChEBI" id="CHEBI:18420"/>
        <label>2</label>
    </ligand>
</feature>
<comment type="subunit">
    <text evidence="7">Homotetramer.</text>
</comment>
<dbReference type="InterPro" id="IPR033391">
    <property type="entry name" value="FBPase_N"/>
</dbReference>
<dbReference type="Gene3D" id="3.30.540.10">
    <property type="entry name" value="Fructose-1,6-Bisphosphatase, subunit A, domain 1"/>
    <property type="match status" value="1"/>
</dbReference>
<evidence type="ECO:0000313" key="12">
    <source>
        <dbReference type="EMBL" id="MBP1955538.1"/>
    </source>
</evidence>
<evidence type="ECO:0000256" key="3">
    <source>
        <dbReference type="ARBA" id="ARBA00022490"/>
    </source>
</evidence>
<feature type="binding site" evidence="7">
    <location>
        <position position="71"/>
    </location>
    <ligand>
        <name>Mg(2+)</name>
        <dbReference type="ChEBI" id="CHEBI:18420"/>
        <label>1</label>
    </ligand>
</feature>
<comment type="cofactor">
    <cofactor evidence="7">
        <name>Mg(2+)</name>
        <dbReference type="ChEBI" id="CHEBI:18420"/>
    </cofactor>
    <text evidence="7">Binds 2 magnesium ions per subunit.</text>
</comment>
<proteinExistence type="inferred from homology"/>
<dbReference type="InterPro" id="IPR028343">
    <property type="entry name" value="FBPtase"/>
</dbReference>
<dbReference type="PANTHER" id="PTHR11556:SF35">
    <property type="entry name" value="SEDOHEPTULOSE-1,7-BISPHOSPHATASE, CHLOROPLASTIC"/>
    <property type="match status" value="1"/>
</dbReference>
<feature type="binding site" evidence="7">
    <location>
        <position position="91"/>
    </location>
    <ligand>
        <name>Mg(2+)</name>
        <dbReference type="ChEBI" id="CHEBI:18420"/>
        <label>1</label>
    </ligand>
</feature>
<dbReference type="RefSeq" id="WP_407647611.1">
    <property type="nucleotide sequence ID" value="NZ_BMOO01000005.1"/>
</dbReference>
<evidence type="ECO:0000259" key="10">
    <source>
        <dbReference type="Pfam" id="PF18913"/>
    </source>
</evidence>
<dbReference type="PRINTS" id="PR00115">
    <property type="entry name" value="F16BPHPHTASE"/>
</dbReference>
<evidence type="ECO:0000256" key="1">
    <source>
        <dbReference type="ARBA" id="ARBA00001273"/>
    </source>
</evidence>
<reference evidence="12" key="3">
    <citation type="submission" date="2021-03" db="EMBL/GenBank/DDBJ databases">
        <title>Genomic Encyclopedia of Type Strains, Phase IV (KMG-IV): sequencing the most valuable type-strain genomes for metagenomic binning, comparative biology and taxonomic classification.</title>
        <authorList>
            <person name="Goeker M."/>
        </authorList>
    </citation>
    <scope>NUCLEOTIDE SEQUENCE</scope>
    <source>
        <strain evidence="12">DSM 22443</strain>
    </source>
</reference>
<evidence type="ECO:0000256" key="8">
    <source>
        <dbReference type="RuleBase" id="RU000508"/>
    </source>
</evidence>
<keyword evidence="13" id="KW-1185">Reference proteome</keyword>
<dbReference type="Gene3D" id="3.40.190.80">
    <property type="match status" value="1"/>
</dbReference>
<dbReference type="GO" id="GO:0005737">
    <property type="term" value="C:cytoplasm"/>
    <property type="evidence" value="ECO:0007669"/>
    <property type="project" value="UniProtKB-SubCell"/>
</dbReference>
<feature type="binding site" evidence="7">
    <location>
        <position position="226"/>
    </location>
    <ligand>
        <name>substrate</name>
    </ligand>
</feature>
<dbReference type="Proteomes" id="UP000765891">
    <property type="component" value="Unassembled WGS sequence"/>
</dbReference>
<evidence type="ECO:0000259" key="9">
    <source>
        <dbReference type="Pfam" id="PF00316"/>
    </source>
</evidence>
<dbReference type="GO" id="GO:0000287">
    <property type="term" value="F:magnesium ion binding"/>
    <property type="evidence" value="ECO:0007669"/>
    <property type="project" value="UniProtKB-UniRule"/>
</dbReference>
<accession>A0A830G394</accession>
<reference evidence="11" key="1">
    <citation type="journal article" date="2014" name="Int. J. Syst. Evol. Microbiol.">
        <title>Complete genome sequence of Corynebacterium casei LMG S-19264T (=DSM 44701T), isolated from a smear-ripened cheese.</title>
        <authorList>
            <consortium name="US DOE Joint Genome Institute (JGI-PGF)"/>
            <person name="Walter F."/>
            <person name="Albersmeier A."/>
            <person name="Kalinowski J."/>
            <person name="Ruckert C."/>
        </authorList>
    </citation>
    <scope>NUCLEOTIDE SEQUENCE</scope>
    <source>
        <strain evidence="11">JCM 16108</strain>
    </source>
</reference>
<dbReference type="GO" id="GO:0006094">
    <property type="term" value="P:gluconeogenesis"/>
    <property type="evidence" value="ECO:0007669"/>
    <property type="project" value="UniProtKB-UniRule"/>
</dbReference>
<dbReference type="GO" id="GO:0006002">
    <property type="term" value="P:fructose 6-phosphate metabolic process"/>
    <property type="evidence" value="ECO:0007669"/>
    <property type="project" value="TreeGrafter"/>
</dbReference>
<protein>
    <recommendedName>
        <fullName evidence="7">Fructose-1,6-bisphosphatase class 1</fullName>
        <shortName evidence="7">FBPase class 1</shortName>
        <ecNumber evidence="7">3.1.3.11</ecNumber>
    </recommendedName>
    <alternativeName>
        <fullName evidence="7">D-fructose-1,6-bisphosphate 1-phosphohydrolase class 1</fullName>
    </alternativeName>
</protein>
<dbReference type="InterPro" id="IPR000146">
    <property type="entry name" value="FBPase_class-1"/>
</dbReference>
<dbReference type="SUPFAM" id="SSF56655">
    <property type="entry name" value="Carbohydrate phosphatase"/>
    <property type="match status" value="1"/>
</dbReference>
<keyword evidence="3 7" id="KW-0963">Cytoplasm</keyword>
<comment type="pathway">
    <text evidence="6">Carbohydrate biosynthesis.</text>
</comment>
<comment type="caution">
    <text evidence="7">Lacks conserved residue(s) required for the propagation of feature annotation.</text>
</comment>
<dbReference type="InterPro" id="IPR044015">
    <property type="entry name" value="FBPase_C_dom"/>
</dbReference>
<evidence type="ECO:0000256" key="4">
    <source>
        <dbReference type="ARBA" id="ARBA00022801"/>
    </source>
</evidence>
<feature type="domain" description="Fructose-1-6-bisphosphatase class I N-terminal" evidence="9">
    <location>
        <begin position="24"/>
        <end position="148"/>
    </location>
</feature>
<dbReference type="Pfam" id="PF00316">
    <property type="entry name" value="FBPase"/>
    <property type="match status" value="1"/>
</dbReference>
<evidence type="ECO:0000256" key="7">
    <source>
        <dbReference type="HAMAP-Rule" id="MF_01855"/>
    </source>
</evidence>
<comment type="subcellular location">
    <subcellularLocation>
        <location evidence="7">Cytoplasm</location>
    </subcellularLocation>
</comment>
<keyword evidence="7" id="KW-0479">Metal-binding</keyword>
<dbReference type="AlphaFoldDB" id="A0A830G394"/>
<dbReference type="GO" id="GO:0042132">
    <property type="term" value="F:fructose 1,6-bisphosphate 1-phosphatase activity"/>
    <property type="evidence" value="ECO:0007669"/>
    <property type="project" value="UniProtKB-UniRule"/>
</dbReference>
<organism evidence="11 13">
    <name type="scientific">Halarchaeum rubridurum</name>
    <dbReference type="NCBI Taxonomy" id="489911"/>
    <lineage>
        <taxon>Archaea</taxon>
        <taxon>Methanobacteriati</taxon>
        <taxon>Methanobacteriota</taxon>
        <taxon>Stenosarchaea group</taxon>
        <taxon>Halobacteria</taxon>
        <taxon>Halobacteriales</taxon>
        <taxon>Halobacteriaceae</taxon>
    </lineage>
</organism>
<dbReference type="EC" id="3.1.3.11" evidence="7"/>
<dbReference type="GO" id="GO:0006000">
    <property type="term" value="P:fructose metabolic process"/>
    <property type="evidence" value="ECO:0007669"/>
    <property type="project" value="TreeGrafter"/>
</dbReference>